<dbReference type="Proteomes" id="UP001281147">
    <property type="component" value="Unassembled WGS sequence"/>
</dbReference>
<reference evidence="1" key="1">
    <citation type="submission" date="2023-07" db="EMBL/GenBank/DDBJ databases">
        <title>Black Yeasts Isolated from many extreme environments.</title>
        <authorList>
            <person name="Coleine C."/>
            <person name="Stajich J.E."/>
            <person name="Selbmann L."/>
        </authorList>
    </citation>
    <scope>NUCLEOTIDE SEQUENCE</scope>
    <source>
        <strain evidence="1">CCFEE 5714</strain>
    </source>
</reference>
<name>A0ACC3MAQ0_9PEZI</name>
<protein>
    <submittedName>
        <fullName evidence="1">Uncharacterized protein</fullName>
    </submittedName>
</protein>
<accession>A0ACC3MAQ0</accession>
<dbReference type="EMBL" id="JAUTXU010000481">
    <property type="protein sequence ID" value="KAK3679620.1"/>
    <property type="molecule type" value="Genomic_DNA"/>
</dbReference>
<evidence type="ECO:0000313" key="1">
    <source>
        <dbReference type="EMBL" id="KAK3679620.1"/>
    </source>
</evidence>
<proteinExistence type="predicted"/>
<evidence type="ECO:0000313" key="2">
    <source>
        <dbReference type="Proteomes" id="UP001281147"/>
    </source>
</evidence>
<keyword evidence="2" id="KW-1185">Reference proteome</keyword>
<comment type="caution">
    <text evidence="1">The sequence shown here is derived from an EMBL/GenBank/DDBJ whole genome shotgun (WGS) entry which is preliminary data.</text>
</comment>
<gene>
    <name evidence="1" type="ORF">LTR37_021354</name>
</gene>
<organism evidence="1 2">
    <name type="scientific">Vermiconidia calcicola</name>
    <dbReference type="NCBI Taxonomy" id="1690605"/>
    <lineage>
        <taxon>Eukaryota</taxon>
        <taxon>Fungi</taxon>
        <taxon>Dikarya</taxon>
        <taxon>Ascomycota</taxon>
        <taxon>Pezizomycotina</taxon>
        <taxon>Dothideomycetes</taxon>
        <taxon>Dothideomycetidae</taxon>
        <taxon>Mycosphaerellales</taxon>
        <taxon>Extremaceae</taxon>
        <taxon>Vermiconidia</taxon>
    </lineage>
</organism>
<sequence length="207" mass="22850">MLATVGVYTTRDVVTDTICAQILNSTSRLQEISRVHGDALDVKNIFTTHIKNYSYVGAPEYNFSAVLRCIKTCDSLAEQSTALTRINSNYTAKSWPFMAAFEHGCQTLRGAKVIRGVIRGIPHLDLWAAHEVWAERHVANKKWQATVEGFDQVCTDACGQHDEVRAIGLGDDKGSAGESAKQITLFEEKPKIYLAPSCNGTDWVVKS</sequence>